<accession>A0A328AXK2</accession>
<dbReference type="PROSITE" id="PS51186">
    <property type="entry name" value="GNAT"/>
    <property type="match status" value="1"/>
</dbReference>
<dbReference type="Gene3D" id="3.40.630.30">
    <property type="match status" value="1"/>
</dbReference>
<sequence>MIRTQRLILRRWREADREPYAAMMADPEVADWLGGVLTRAEADARLDRSEAAFEQHRFGRYALERQADGALVGYCGLMPVGADLPEAPGVEIGWAVAREAWGQGYAPEAARAVLADAFGRLGLPEVVAYTTVGNVRSQAVMRRAGLVRAPDRDFDHPLFAPGHPLRRHLVFVAQP</sequence>
<name>A0A328AXK2_9CAUL</name>
<dbReference type="SUPFAM" id="SSF55729">
    <property type="entry name" value="Acyl-CoA N-acyltransferases (Nat)"/>
    <property type="match status" value="1"/>
</dbReference>
<dbReference type="Pfam" id="PF13302">
    <property type="entry name" value="Acetyltransf_3"/>
    <property type="match status" value="1"/>
</dbReference>
<gene>
    <name evidence="2" type="ORF">DJ021_08385</name>
</gene>
<comment type="caution">
    <text evidence="2">The sequence shown here is derived from an EMBL/GenBank/DDBJ whole genome shotgun (WGS) entry which is preliminary data.</text>
</comment>
<dbReference type="InterPro" id="IPR016181">
    <property type="entry name" value="Acyl_CoA_acyltransferase"/>
</dbReference>
<organism evidence="2 3">
    <name type="scientific">Phenylobacterium hankyongense</name>
    <dbReference type="NCBI Taxonomy" id="1813876"/>
    <lineage>
        <taxon>Bacteria</taxon>
        <taxon>Pseudomonadati</taxon>
        <taxon>Pseudomonadota</taxon>
        <taxon>Alphaproteobacteria</taxon>
        <taxon>Caulobacterales</taxon>
        <taxon>Caulobacteraceae</taxon>
        <taxon>Phenylobacterium</taxon>
    </lineage>
</organism>
<dbReference type="AlphaFoldDB" id="A0A328AXK2"/>
<keyword evidence="3" id="KW-1185">Reference proteome</keyword>
<dbReference type="GO" id="GO:0016747">
    <property type="term" value="F:acyltransferase activity, transferring groups other than amino-acyl groups"/>
    <property type="evidence" value="ECO:0007669"/>
    <property type="project" value="InterPro"/>
</dbReference>
<feature type="domain" description="N-acetyltransferase" evidence="1">
    <location>
        <begin position="7"/>
        <end position="166"/>
    </location>
</feature>
<evidence type="ECO:0000313" key="3">
    <source>
        <dbReference type="Proteomes" id="UP000249842"/>
    </source>
</evidence>
<dbReference type="PANTHER" id="PTHR43792">
    <property type="entry name" value="GNAT FAMILY, PUTATIVE (AFU_ORTHOLOGUE AFUA_3G00765)-RELATED-RELATED"/>
    <property type="match status" value="1"/>
</dbReference>
<proteinExistence type="predicted"/>
<dbReference type="PANTHER" id="PTHR43792:SF1">
    <property type="entry name" value="N-ACETYLTRANSFERASE DOMAIN-CONTAINING PROTEIN"/>
    <property type="match status" value="1"/>
</dbReference>
<dbReference type="InterPro" id="IPR000182">
    <property type="entry name" value="GNAT_dom"/>
</dbReference>
<dbReference type="RefSeq" id="WP_111457113.1">
    <property type="nucleotide sequence ID" value="NZ_QFYP01000001.1"/>
</dbReference>
<protein>
    <submittedName>
        <fullName evidence="2">N-acetyltransferase</fullName>
    </submittedName>
</protein>
<reference evidence="3" key="1">
    <citation type="submission" date="2018-05" db="EMBL/GenBank/DDBJ databases">
        <authorList>
            <person name="Li X."/>
        </authorList>
    </citation>
    <scope>NUCLEOTIDE SEQUENCE [LARGE SCALE GENOMIC DNA]</scope>
    <source>
        <strain evidence="3">HKS-05</strain>
    </source>
</reference>
<dbReference type="Proteomes" id="UP000249842">
    <property type="component" value="Unassembled WGS sequence"/>
</dbReference>
<dbReference type="EMBL" id="QFYP01000001">
    <property type="protein sequence ID" value="RAK59820.1"/>
    <property type="molecule type" value="Genomic_DNA"/>
</dbReference>
<dbReference type="OrthoDB" id="6293260at2"/>
<dbReference type="InterPro" id="IPR051531">
    <property type="entry name" value="N-acetyltransferase"/>
</dbReference>
<evidence type="ECO:0000259" key="1">
    <source>
        <dbReference type="PROSITE" id="PS51186"/>
    </source>
</evidence>
<evidence type="ECO:0000313" key="2">
    <source>
        <dbReference type="EMBL" id="RAK59820.1"/>
    </source>
</evidence>
<keyword evidence="2" id="KW-0808">Transferase</keyword>